<dbReference type="GO" id="GO:0042277">
    <property type="term" value="F:peptide binding"/>
    <property type="evidence" value="ECO:0007669"/>
    <property type="project" value="TreeGrafter"/>
</dbReference>
<dbReference type="InterPro" id="IPR050344">
    <property type="entry name" value="Peptidase_M1_aminopeptidases"/>
</dbReference>
<comment type="cofactor">
    <cofactor evidence="9">
        <name>Zn(2+)</name>
        <dbReference type="ChEBI" id="CHEBI:29105"/>
    </cofactor>
    <text evidence="9">Binds 1 zinc ion per subunit.</text>
</comment>
<evidence type="ECO:0000256" key="6">
    <source>
        <dbReference type="ARBA" id="ARBA00022833"/>
    </source>
</evidence>
<dbReference type="EMBL" id="CCKQ01007267">
    <property type="protein sequence ID" value="CDW78632.1"/>
    <property type="molecule type" value="Genomic_DNA"/>
</dbReference>
<dbReference type="GO" id="GO:0043171">
    <property type="term" value="P:peptide catabolic process"/>
    <property type="evidence" value="ECO:0007669"/>
    <property type="project" value="TreeGrafter"/>
</dbReference>
<dbReference type="InterPro" id="IPR001930">
    <property type="entry name" value="Peptidase_M1"/>
</dbReference>
<keyword evidence="4 9" id="KW-0479">Metal-binding</keyword>
<dbReference type="Gene3D" id="2.60.40.1730">
    <property type="entry name" value="tricorn interacting facor f3 domain"/>
    <property type="match status" value="1"/>
</dbReference>
<dbReference type="Gene3D" id="1.10.390.10">
    <property type="entry name" value="Neutral Protease Domain 2"/>
    <property type="match status" value="1"/>
</dbReference>
<feature type="binding site" evidence="9">
    <location>
        <position position="383"/>
    </location>
    <ligand>
        <name>Zn(2+)</name>
        <dbReference type="ChEBI" id="CHEBI:29105"/>
        <note>catalytic</note>
    </ligand>
</feature>
<dbReference type="GO" id="GO:0016020">
    <property type="term" value="C:membrane"/>
    <property type="evidence" value="ECO:0007669"/>
    <property type="project" value="TreeGrafter"/>
</dbReference>
<dbReference type="InterPro" id="IPR045357">
    <property type="entry name" value="Aminopeptidase_N-like_N"/>
</dbReference>
<feature type="region of interest" description="Disordered" evidence="11">
    <location>
        <begin position="626"/>
        <end position="647"/>
    </location>
</feature>
<keyword evidence="3" id="KW-0645">Protease</keyword>
<dbReference type="InterPro" id="IPR034016">
    <property type="entry name" value="M1_APN-typ"/>
</dbReference>
<comment type="similarity">
    <text evidence="1">Belongs to the peptidase M1 family.</text>
</comment>
<dbReference type="GO" id="GO:0005737">
    <property type="term" value="C:cytoplasm"/>
    <property type="evidence" value="ECO:0007669"/>
    <property type="project" value="TreeGrafter"/>
</dbReference>
<feature type="domain" description="Aminopeptidase N-like N-terminal" evidence="13">
    <location>
        <begin position="26"/>
        <end position="252"/>
    </location>
</feature>
<evidence type="ECO:0000313" key="14">
    <source>
        <dbReference type="EMBL" id="CDW78632.1"/>
    </source>
</evidence>
<dbReference type="FunFam" id="1.10.390.10:FF:000006">
    <property type="entry name" value="Puromycin-sensitive aminopeptidase"/>
    <property type="match status" value="1"/>
</dbReference>
<dbReference type="SUPFAM" id="SSF63737">
    <property type="entry name" value="Leukotriene A4 hydrolase N-terminal domain"/>
    <property type="match status" value="2"/>
</dbReference>
<dbReference type="InterPro" id="IPR014782">
    <property type="entry name" value="Peptidase_M1_dom"/>
</dbReference>
<evidence type="ECO:0000256" key="9">
    <source>
        <dbReference type="PIRSR" id="PIRSR634016-3"/>
    </source>
</evidence>
<dbReference type="Pfam" id="PF01433">
    <property type="entry name" value="Peptidase_M1"/>
    <property type="match status" value="1"/>
</dbReference>
<evidence type="ECO:0000256" key="3">
    <source>
        <dbReference type="ARBA" id="ARBA00022670"/>
    </source>
</evidence>
<dbReference type="InterPro" id="IPR042097">
    <property type="entry name" value="Aminopeptidase_N-like_N_sf"/>
</dbReference>
<reference evidence="14 15" key="1">
    <citation type="submission" date="2014-06" db="EMBL/GenBank/DDBJ databases">
        <authorList>
            <person name="Swart Estienne"/>
        </authorList>
    </citation>
    <scope>NUCLEOTIDE SEQUENCE [LARGE SCALE GENOMIC DNA]</scope>
    <source>
        <strain evidence="14 15">130c</strain>
    </source>
</reference>
<organism evidence="14 15">
    <name type="scientific">Stylonychia lemnae</name>
    <name type="common">Ciliate</name>
    <dbReference type="NCBI Taxonomy" id="5949"/>
    <lineage>
        <taxon>Eukaryota</taxon>
        <taxon>Sar</taxon>
        <taxon>Alveolata</taxon>
        <taxon>Ciliophora</taxon>
        <taxon>Intramacronucleata</taxon>
        <taxon>Spirotrichea</taxon>
        <taxon>Stichotrichia</taxon>
        <taxon>Sporadotrichida</taxon>
        <taxon>Oxytrichidae</taxon>
        <taxon>Stylonychinae</taxon>
        <taxon>Stylonychia</taxon>
    </lineage>
</organism>
<dbReference type="CDD" id="cd09601">
    <property type="entry name" value="M1_APN-Q_like"/>
    <property type="match status" value="1"/>
</dbReference>
<protein>
    <submittedName>
        <fullName evidence="14">Puromycin-sensitive aminopeptidase</fullName>
    </submittedName>
</protein>
<evidence type="ECO:0000256" key="8">
    <source>
        <dbReference type="PIRSR" id="PIRSR634016-1"/>
    </source>
</evidence>
<evidence type="ECO:0000259" key="13">
    <source>
        <dbReference type="Pfam" id="PF17900"/>
    </source>
</evidence>
<dbReference type="InterPro" id="IPR027268">
    <property type="entry name" value="Peptidase_M4/M1_CTD_sf"/>
</dbReference>
<dbReference type="GO" id="GO:0008270">
    <property type="term" value="F:zinc ion binding"/>
    <property type="evidence" value="ECO:0007669"/>
    <property type="project" value="InterPro"/>
</dbReference>
<feature type="binding site" evidence="9">
    <location>
        <position position="360"/>
    </location>
    <ligand>
        <name>Zn(2+)</name>
        <dbReference type="ChEBI" id="CHEBI:29105"/>
        <note>catalytic</note>
    </ligand>
</feature>
<evidence type="ECO:0000259" key="12">
    <source>
        <dbReference type="Pfam" id="PF01433"/>
    </source>
</evidence>
<feature type="domain" description="Peptidase M1 membrane alanine aminopeptidase" evidence="12">
    <location>
        <begin position="288"/>
        <end position="507"/>
    </location>
</feature>
<accession>A0A078AAL7</accession>
<dbReference type="Proteomes" id="UP000039865">
    <property type="component" value="Unassembled WGS sequence"/>
</dbReference>
<dbReference type="GO" id="GO:0070006">
    <property type="term" value="F:metalloaminopeptidase activity"/>
    <property type="evidence" value="ECO:0007669"/>
    <property type="project" value="TreeGrafter"/>
</dbReference>
<dbReference type="Gene3D" id="2.60.40.1910">
    <property type="match status" value="1"/>
</dbReference>
<feature type="active site" description="Proton acceptor" evidence="8">
    <location>
        <position position="361"/>
    </location>
</feature>
<keyword evidence="5" id="KW-0378">Hydrolase</keyword>
<gene>
    <name evidence="14" type="primary">Contig6249.g6682</name>
    <name evidence="14" type="ORF">STYLEM_7613</name>
</gene>
<feature type="binding site" evidence="9">
    <location>
        <position position="364"/>
    </location>
    <ligand>
        <name>Zn(2+)</name>
        <dbReference type="ChEBI" id="CHEBI:29105"/>
        <note>catalytic</note>
    </ligand>
</feature>
<evidence type="ECO:0000256" key="2">
    <source>
        <dbReference type="ARBA" id="ARBA00022438"/>
    </source>
</evidence>
<evidence type="ECO:0000256" key="4">
    <source>
        <dbReference type="ARBA" id="ARBA00022723"/>
    </source>
</evidence>
<keyword evidence="7" id="KW-0482">Metalloprotease</keyword>
<evidence type="ECO:0000256" key="1">
    <source>
        <dbReference type="ARBA" id="ARBA00010136"/>
    </source>
</evidence>
<dbReference type="InParanoid" id="A0A078AAL7"/>
<keyword evidence="6 9" id="KW-0862">Zinc</keyword>
<keyword evidence="2 14" id="KW-0031">Aminopeptidase</keyword>
<evidence type="ECO:0000313" key="15">
    <source>
        <dbReference type="Proteomes" id="UP000039865"/>
    </source>
</evidence>
<name>A0A078AAL7_STYLE</name>
<dbReference type="GO" id="GO:0006508">
    <property type="term" value="P:proteolysis"/>
    <property type="evidence" value="ECO:0007669"/>
    <property type="project" value="UniProtKB-KW"/>
</dbReference>
<dbReference type="Pfam" id="PF17900">
    <property type="entry name" value="Peptidase_M1_N"/>
    <property type="match status" value="1"/>
</dbReference>
<dbReference type="AlphaFoldDB" id="A0A078AAL7"/>
<evidence type="ECO:0000256" key="7">
    <source>
        <dbReference type="ARBA" id="ARBA00023049"/>
    </source>
</evidence>
<dbReference type="SUPFAM" id="SSF55486">
    <property type="entry name" value="Metalloproteases ('zincins'), catalytic domain"/>
    <property type="match status" value="1"/>
</dbReference>
<feature type="site" description="Transition state stabilizer" evidence="10">
    <location>
        <position position="447"/>
    </location>
</feature>
<dbReference type="PANTHER" id="PTHR11533:SF299">
    <property type="entry name" value="AMINOPEPTIDASE"/>
    <property type="match status" value="1"/>
</dbReference>
<evidence type="ECO:0000256" key="10">
    <source>
        <dbReference type="PIRSR" id="PIRSR634016-4"/>
    </source>
</evidence>
<evidence type="ECO:0000256" key="11">
    <source>
        <dbReference type="SAM" id="MobiDB-lite"/>
    </source>
</evidence>
<dbReference type="OrthoDB" id="425255at2759"/>
<keyword evidence="15" id="KW-1185">Reference proteome</keyword>
<dbReference type="PANTHER" id="PTHR11533">
    <property type="entry name" value="PROTEASE M1 ZINC METALLOPROTEASE"/>
    <property type="match status" value="1"/>
</dbReference>
<dbReference type="PRINTS" id="PR00756">
    <property type="entry name" value="ALADIPTASE"/>
</dbReference>
<proteinExistence type="inferred from homology"/>
<sequence length="647" mass="76019">MESLELTEVELKGRDELLFRLPLDVKPLQYDLRYVPKIQEKMFYNELTIKIFISSKKDIDEVNLHMKDLQVNSLQIIKIVDGSEKIYETSLTKNENYIQDTFSIKFLDQEIKFEARSEYFLRFQYQGKIKTHEMTGINFFSLNLTIGVFMLCDPKLLDNKEKQMFDYGDELLLQNNEVLEQIQICTHFEDKFARQMLPCFDEPLFKSVFNVIVEIEYENHDVISNSLVKEITKTENKKVYTFDSTPLMSTYLLCIVIGKFDKNTLHSKSGVQVSTYLPTGEGVKSLDALQLAADSIDFLEDYFQVKYPLTKLDLIGYYNHIVRAMENWGCVTFIKKLLIKEEGDEFDEYDYKRNCKTIAHEISHMWFGNLVTMEWWDDIWLNEGFARYMEHVILDKIRPELKIWLMYIEIVYSVALRKDKSIALTHPVQVKVKGDQSLDDIFDTISYAKGSAIVLMMQAVIQNEQVFQDCLRAYMNRFMWKNATSQDLFQVMEEVSAIPIMDIFTHWIQTPCFPILVIDRISEDTYTFWQKCYDSMNSVEQWTIPVKFVTSKGQTGFVMLDQKMSQVKIEGLQADEYTKFNHNALGFFICYYVNQSEVDGLYYSDFMGDIDRMVFNLELMVSGKQVTPRDEEKENDEVDDALENKVE</sequence>
<evidence type="ECO:0000256" key="5">
    <source>
        <dbReference type="ARBA" id="ARBA00022801"/>
    </source>
</evidence>
<dbReference type="GO" id="GO:0005615">
    <property type="term" value="C:extracellular space"/>
    <property type="evidence" value="ECO:0007669"/>
    <property type="project" value="TreeGrafter"/>
</dbReference>